<dbReference type="KEGG" id="trs:Terro_2128"/>
<sequence length="108" mass="11977">MNEQNELTQQITTALEAKPLIAVPDDFSARLMAALPQKNIVRLPQALPEGSHYGQRVTLAMLAFMLLGMVAAAALLGRSGAWSLAEDFLFLQFGTLTLWFVLSRRRVF</sequence>
<dbReference type="EMBL" id="CP003379">
    <property type="protein sequence ID" value="AFL88740.1"/>
    <property type="molecule type" value="Genomic_DNA"/>
</dbReference>
<dbReference type="HOGENOM" id="CLU_2195645_0_0_0"/>
<evidence type="ECO:0000313" key="2">
    <source>
        <dbReference type="EMBL" id="AFL88399.1"/>
    </source>
</evidence>
<reference evidence="2 4" key="1">
    <citation type="submission" date="2012-06" db="EMBL/GenBank/DDBJ databases">
        <title>Complete genome of Terriglobus roseus DSM 18391.</title>
        <authorList>
            <consortium name="US DOE Joint Genome Institute (JGI-PGF)"/>
            <person name="Lucas S."/>
            <person name="Copeland A."/>
            <person name="Lapidus A."/>
            <person name="Glavina del Rio T."/>
            <person name="Dalin E."/>
            <person name="Tice H."/>
            <person name="Bruce D."/>
            <person name="Goodwin L."/>
            <person name="Pitluck S."/>
            <person name="Peters L."/>
            <person name="Mikhailova N."/>
            <person name="Munk A.C.C."/>
            <person name="Kyrpides N."/>
            <person name="Mavromatis K."/>
            <person name="Ivanova N."/>
            <person name="Brettin T."/>
            <person name="Detter J.C."/>
            <person name="Han C."/>
            <person name="Larimer F."/>
            <person name="Land M."/>
            <person name="Hauser L."/>
            <person name="Markowitz V."/>
            <person name="Cheng J.-F."/>
            <person name="Hugenholtz P."/>
            <person name="Woyke T."/>
            <person name="Wu D."/>
            <person name="Brambilla E."/>
            <person name="Klenk H.-P."/>
            <person name="Eisen J.A."/>
        </authorList>
    </citation>
    <scope>NUCLEOTIDE SEQUENCE [LARGE SCALE GENOMIC DNA]</scope>
    <source>
        <strain evidence="2">DSM 18391</strain>
        <strain evidence="4">DSM 18391 / NRRL B-41598 / KBS 63</strain>
    </source>
</reference>
<accession>I3ZGN1</accession>
<evidence type="ECO:0000313" key="4">
    <source>
        <dbReference type="Proteomes" id="UP000006056"/>
    </source>
</evidence>
<dbReference type="OrthoDB" id="121583at2"/>
<name>I3ZGN1_TERRK</name>
<dbReference type="STRING" id="926566.Terro_2128"/>
<gene>
    <name evidence="2" type="ordered locus">Terro_2128</name>
    <name evidence="3" type="ordered locus">Terro_2492</name>
</gene>
<dbReference type="Proteomes" id="UP000006056">
    <property type="component" value="Chromosome"/>
</dbReference>
<keyword evidence="1" id="KW-0812">Transmembrane</keyword>
<dbReference type="KEGG" id="trs:Terro_2492"/>
<evidence type="ECO:0000256" key="1">
    <source>
        <dbReference type="SAM" id="Phobius"/>
    </source>
</evidence>
<organism evidence="2 4">
    <name type="scientific">Terriglobus roseus (strain DSM 18391 / NRRL B-41598 / KBS 63)</name>
    <dbReference type="NCBI Taxonomy" id="926566"/>
    <lineage>
        <taxon>Bacteria</taxon>
        <taxon>Pseudomonadati</taxon>
        <taxon>Acidobacteriota</taxon>
        <taxon>Terriglobia</taxon>
        <taxon>Terriglobales</taxon>
        <taxon>Acidobacteriaceae</taxon>
        <taxon>Terriglobus</taxon>
    </lineage>
</organism>
<dbReference type="RefSeq" id="WP_014785968.1">
    <property type="nucleotide sequence ID" value="NC_018014.1"/>
</dbReference>
<protein>
    <submittedName>
        <fullName evidence="2">Uncharacterized protein</fullName>
    </submittedName>
</protein>
<dbReference type="EMBL" id="CP003379">
    <property type="protein sequence ID" value="AFL88399.1"/>
    <property type="molecule type" value="Genomic_DNA"/>
</dbReference>
<keyword evidence="4" id="KW-1185">Reference proteome</keyword>
<proteinExistence type="predicted"/>
<dbReference type="AlphaFoldDB" id="I3ZGN1"/>
<feature type="transmembrane region" description="Helical" evidence="1">
    <location>
        <begin position="57"/>
        <end position="76"/>
    </location>
</feature>
<feature type="transmembrane region" description="Helical" evidence="1">
    <location>
        <begin position="82"/>
        <end position="102"/>
    </location>
</feature>
<evidence type="ECO:0000313" key="3">
    <source>
        <dbReference type="EMBL" id="AFL88740.1"/>
    </source>
</evidence>
<keyword evidence="1" id="KW-0472">Membrane</keyword>
<keyword evidence="1" id="KW-1133">Transmembrane helix</keyword>